<accession>A0A0Q0XLY1</accession>
<proteinExistence type="predicted"/>
<dbReference type="Proteomes" id="UP000050827">
    <property type="component" value="Unassembled WGS sequence"/>
</dbReference>
<dbReference type="RefSeq" id="WP_055394443.1">
    <property type="nucleotide sequence ID" value="NZ_LCTZ01000002.1"/>
</dbReference>
<dbReference type="STRING" id="346185.AAY42_09210"/>
<dbReference type="EMBL" id="LCTZ01000002">
    <property type="protein sequence ID" value="KQC30034.1"/>
    <property type="molecule type" value="Genomic_DNA"/>
</dbReference>
<protein>
    <recommendedName>
        <fullName evidence="3">DUF4249 domain-containing protein</fullName>
    </recommendedName>
</protein>
<evidence type="ECO:0000313" key="1">
    <source>
        <dbReference type="EMBL" id="KQC30034.1"/>
    </source>
</evidence>
<comment type="caution">
    <text evidence="1">The sequence shown here is derived from an EMBL/GenBank/DDBJ whole genome shotgun (WGS) entry which is preliminary data.</text>
</comment>
<keyword evidence="2" id="KW-1185">Reference proteome</keyword>
<name>A0A0Q0XLY1_9FLAO</name>
<dbReference type="InterPro" id="IPR025345">
    <property type="entry name" value="DUF4249"/>
</dbReference>
<dbReference type="Pfam" id="PF14054">
    <property type="entry name" value="DUF4249"/>
    <property type="match status" value="1"/>
</dbReference>
<dbReference type="OrthoDB" id="922982at2"/>
<sequence length="389" mass="43917">MKSYTLLLTLCLSFLVGCTEPIRPEFDFKSGLVSVEGFVSTTLGGSSVTISQLNAFNVGTNSYENIFISGAEVSFINTDTGNEVGLTEDIEAEVYLPPTDFLAKTGETWELSISLADGRQYKSFPETMEQSVPISAIAATYDPELTYNLGFDDFVPGHSIQVDFEDPPDSENYYFWNYRSFEPRIICKTCYEVKIYREGECVWAIPPERITPEDVEAYPYWTYRCESDCWQIRYNQNISIFADEHTNGAAWSKLPVANVLLYNKRDILVELRQISLSAAAYQYYETLKDIVDDNGGFNSPPSAALVGNMFNPNNADEFVLGRFTAAPAEIARVFIKRSHITERSLILDVVKQEGQPPPPGLLPEEWVFYAPCPEESRYNTSNKPEGWPY</sequence>
<reference evidence="1 2" key="1">
    <citation type="submission" date="2015-04" db="EMBL/GenBank/DDBJ databases">
        <title>Complete genome of flavobacterium.</title>
        <authorList>
            <person name="Kwon Y.M."/>
            <person name="Kim S.-J."/>
        </authorList>
    </citation>
    <scope>NUCLEOTIDE SEQUENCE [LARGE SCALE GENOMIC DNA]</scope>
    <source>
        <strain evidence="1 2">DK169</strain>
    </source>
</reference>
<organism evidence="1 2">
    <name type="scientific">Flagellimonas eckloniae</name>
    <dbReference type="NCBI Taxonomy" id="346185"/>
    <lineage>
        <taxon>Bacteria</taxon>
        <taxon>Pseudomonadati</taxon>
        <taxon>Bacteroidota</taxon>
        <taxon>Flavobacteriia</taxon>
        <taxon>Flavobacteriales</taxon>
        <taxon>Flavobacteriaceae</taxon>
        <taxon>Flagellimonas</taxon>
    </lineage>
</organism>
<gene>
    <name evidence="1" type="ORF">AAY42_09210</name>
</gene>
<dbReference type="AlphaFoldDB" id="A0A0Q0XLY1"/>
<evidence type="ECO:0000313" key="2">
    <source>
        <dbReference type="Proteomes" id="UP000050827"/>
    </source>
</evidence>
<dbReference type="PROSITE" id="PS51257">
    <property type="entry name" value="PROKAR_LIPOPROTEIN"/>
    <property type="match status" value="1"/>
</dbReference>
<evidence type="ECO:0008006" key="3">
    <source>
        <dbReference type="Google" id="ProtNLM"/>
    </source>
</evidence>